<evidence type="ECO:0000313" key="2">
    <source>
        <dbReference type="Proteomes" id="UP001162162"/>
    </source>
</evidence>
<accession>A0AAV8YIA4</accession>
<organism evidence="1 2">
    <name type="scientific">Aromia moschata</name>
    <dbReference type="NCBI Taxonomy" id="1265417"/>
    <lineage>
        <taxon>Eukaryota</taxon>
        <taxon>Metazoa</taxon>
        <taxon>Ecdysozoa</taxon>
        <taxon>Arthropoda</taxon>
        <taxon>Hexapoda</taxon>
        <taxon>Insecta</taxon>
        <taxon>Pterygota</taxon>
        <taxon>Neoptera</taxon>
        <taxon>Endopterygota</taxon>
        <taxon>Coleoptera</taxon>
        <taxon>Polyphaga</taxon>
        <taxon>Cucujiformia</taxon>
        <taxon>Chrysomeloidea</taxon>
        <taxon>Cerambycidae</taxon>
        <taxon>Cerambycinae</taxon>
        <taxon>Callichromatini</taxon>
        <taxon>Aromia</taxon>
    </lineage>
</organism>
<evidence type="ECO:0000313" key="1">
    <source>
        <dbReference type="EMBL" id="KAJ8950953.1"/>
    </source>
</evidence>
<dbReference type="EMBL" id="JAPWTK010000092">
    <property type="protein sequence ID" value="KAJ8950953.1"/>
    <property type="molecule type" value="Genomic_DNA"/>
</dbReference>
<sequence length="234" mass="27072">MNLPYKEKSQRMVLADGQPRLVSTRIFEAIVVLQGRKIPTTFIAIPEHTNSKTLLGIDLISNARIVLNIPKWHWYFEDNPFMTFDFFKECLTTNTPKTVDACQMEFQLSSNDGKNLSMEEKKQLEELVQAHSVVFEKNDKTERQQKYLKSVQSELKDRVQYGEKDITIKYIKGIPTITKIPAKKLKILDLPVMYTNINSLLRTLWGKTGTEIILQDSKNNYDRNIVNPTKDNTS</sequence>
<reference evidence="1" key="1">
    <citation type="journal article" date="2023" name="Insect Mol. Biol.">
        <title>Genome sequencing provides insights into the evolution of gene families encoding plant cell wall-degrading enzymes in longhorned beetles.</title>
        <authorList>
            <person name="Shin N.R."/>
            <person name="Okamura Y."/>
            <person name="Kirsch R."/>
            <person name="Pauchet Y."/>
        </authorList>
    </citation>
    <scope>NUCLEOTIDE SEQUENCE</scope>
    <source>
        <strain evidence="1">AMC_N1</strain>
    </source>
</reference>
<keyword evidence="2" id="KW-1185">Reference proteome</keyword>
<protein>
    <submittedName>
        <fullName evidence="1">Uncharacterized protein</fullName>
    </submittedName>
</protein>
<dbReference type="Proteomes" id="UP001162162">
    <property type="component" value="Unassembled WGS sequence"/>
</dbReference>
<proteinExistence type="predicted"/>
<name>A0AAV8YIA4_9CUCU</name>
<comment type="caution">
    <text evidence="1">The sequence shown here is derived from an EMBL/GenBank/DDBJ whole genome shotgun (WGS) entry which is preliminary data.</text>
</comment>
<gene>
    <name evidence="1" type="ORF">NQ318_008394</name>
</gene>
<dbReference type="AlphaFoldDB" id="A0AAV8YIA4"/>